<proteinExistence type="predicted"/>
<feature type="non-terminal residue" evidence="1">
    <location>
        <position position="115"/>
    </location>
</feature>
<dbReference type="EMBL" id="LAZR01060567">
    <property type="protein sequence ID" value="KKK65411.1"/>
    <property type="molecule type" value="Genomic_DNA"/>
</dbReference>
<gene>
    <name evidence="1" type="ORF">LCGC14_2974390</name>
</gene>
<organism evidence="1">
    <name type="scientific">marine sediment metagenome</name>
    <dbReference type="NCBI Taxonomy" id="412755"/>
    <lineage>
        <taxon>unclassified sequences</taxon>
        <taxon>metagenomes</taxon>
        <taxon>ecological metagenomes</taxon>
    </lineage>
</organism>
<evidence type="ECO:0000313" key="1">
    <source>
        <dbReference type="EMBL" id="KKK65411.1"/>
    </source>
</evidence>
<protein>
    <submittedName>
        <fullName evidence="1">Uncharacterized protein</fullName>
    </submittedName>
</protein>
<sequence length="115" mass="13504">MTEKLKTLKTYDATWKRAKSDPRAYIHEHIKFKTVNRRIIGAPQDGVYALGTTSRSCDNHKTFHQSVDDFNRQIVKIFLENFIHVNQRLPRKDEVTECKLRMKVIFTTHARASKS</sequence>
<comment type="caution">
    <text evidence="1">The sequence shown here is derived from an EMBL/GenBank/DDBJ whole genome shotgun (WGS) entry which is preliminary data.</text>
</comment>
<accession>A0A0F8ZZQ7</accession>
<reference evidence="1" key="1">
    <citation type="journal article" date="2015" name="Nature">
        <title>Complex archaea that bridge the gap between prokaryotes and eukaryotes.</title>
        <authorList>
            <person name="Spang A."/>
            <person name="Saw J.H."/>
            <person name="Jorgensen S.L."/>
            <person name="Zaremba-Niedzwiedzka K."/>
            <person name="Martijn J."/>
            <person name="Lind A.E."/>
            <person name="van Eijk R."/>
            <person name="Schleper C."/>
            <person name="Guy L."/>
            <person name="Ettema T.J."/>
        </authorList>
    </citation>
    <scope>NUCLEOTIDE SEQUENCE</scope>
</reference>
<name>A0A0F8ZZQ7_9ZZZZ</name>
<dbReference type="AlphaFoldDB" id="A0A0F8ZZQ7"/>